<dbReference type="Proteomes" id="UP000253209">
    <property type="component" value="Unassembled WGS sequence"/>
</dbReference>
<sequence>MIESGNISPAEKDGRYEFRIYYSEQERLCRVEKEQNTLHVSIDNGTEAKFQINNDGTVQQIDGTPLPESIVEYIKKHILEH</sequence>
<dbReference type="OrthoDB" id="797211at2"/>
<comment type="caution">
    <text evidence="1">The sequence shown here is derived from an EMBL/GenBank/DDBJ whole genome shotgun (WGS) entry which is preliminary data.</text>
</comment>
<evidence type="ECO:0000313" key="1">
    <source>
        <dbReference type="EMBL" id="RCH53762.1"/>
    </source>
</evidence>
<reference evidence="1 2" key="1">
    <citation type="submission" date="2018-05" db="EMBL/GenBank/DDBJ databases">
        <title>Mucilaginibacter hurinus sp. nov., isolated from briquette warehouse soil.</title>
        <authorList>
            <person name="Choi L."/>
        </authorList>
    </citation>
    <scope>NUCLEOTIDE SEQUENCE [LARGE SCALE GENOMIC DNA]</scope>
    <source>
        <strain evidence="1 2">ZR32</strain>
    </source>
</reference>
<name>A0A367GJY1_9SPHI</name>
<proteinExistence type="predicted"/>
<dbReference type="RefSeq" id="WP_114006332.1">
    <property type="nucleotide sequence ID" value="NZ_QGDC01000010.1"/>
</dbReference>
<evidence type="ECO:0000313" key="2">
    <source>
        <dbReference type="Proteomes" id="UP000253209"/>
    </source>
</evidence>
<keyword evidence="2" id="KW-1185">Reference proteome</keyword>
<dbReference type="EMBL" id="QGDC01000010">
    <property type="protein sequence ID" value="RCH53762.1"/>
    <property type="molecule type" value="Genomic_DNA"/>
</dbReference>
<accession>A0A367GJY1</accession>
<protein>
    <submittedName>
        <fullName evidence="1">Uncharacterized protein</fullName>
    </submittedName>
</protein>
<gene>
    <name evidence="1" type="ORF">DJ568_16115</name>
</gene>
<dbReference type="AlphaFoldDB" id="A0A367GJY1"/>
<organism evidence="1 2">
    <name type="scientific">Mucilaginibacter hurinus</name>
    <dbReference type="NCBI Taxonomy" id="2201324"/>
    <lineage>
        <taxon>Bacteria</taxon>
        <taxon>Pseudomonadati</taxon>
        <taxon>Bacteroidota</taxon>
        <taxon>Sphingobacteriia</taxon>
        <taxon>Sphingobacteriales</taxon>
        <taxon>Sphingobacteriaceae</taxon>
        <taxon>Mucilaginibacter</taxon>
    </lineage>
</organism>